<keyword evidence="6" id="KW-0049">Antioxidant</keyword>
<gene>
    <name evidence="9" type="ORF">FE257_007016</name>
</gene>
<evidence type="ECO:0000256" key="7">
    <source>
        <dbReference type="ARBA" id="ARBA00049204"/>
    </source>
</evidence>
<evidence type="ECO:0000256" key="3">
    <source>
        <dbReference type="ARBA" id="ARBA00010457"/>
    </source>
</evidence>
<accession>A0AAD4CNF0</accession>
<comment type="catalytic activity">
    <reaction evidence="7">
        <text>2 superoxide + 2 H(+) = H2O2 + O2</text>
        <dbReference type="Rhea" id="RHEA:20696"/>
        <dbReference type="ChEBI" id="CHEBI:15378"/>
        <dbReference type="ChEBI" id="CHEBI:15379"/>
        <dbReference type="ChEBI" id="CHEBI:16240"/>
        <dbReference type="ChEBI" id="CHEBI:18421"/>
        <dbReference type="EC" id="1.15.1.1"/>
    </reaction>
</comment>
<evidence type="ECO:0000256" key="6">
    <source>
        <dbReference type="ARBA" id="ARBA00022862"/>
    </source>
</evidence>
<evidence type="ECO:0000313" key="9">
    <source>
        <dbReference type="EMBL" id="KAF9889710.1"/>
    </source>
</evidence>
<evidence type="ECO:0000256" key="4">
    <source>
        <dbReference type="ARBA" id="ARBA00012682"/>
    </source>
</evidence>
<evidence type="ECO:0000313" key="10">
    <source>
        <dbReference type="Proteomes" id="UP001194746"/>
    </source>
</evidence>
<reference evidence="9" key="2">
    <citation type="submission" date="2020-02" db="EMBL/GenBank/DDBJ databases">
        <authorList>
            <person name="Gilchrist C.L.M."/>
            <person name="Chooi Y.-H."/>
        </authorList>
    </citation>
    <scope>NUCLEOTIDE SEQUENCE</scope>
    <source>
        <strain evidence="9">MST-FP2251</strain>
    </source>
</reference>
<dbReference type="GO" id="GO:0046872">
    <property type="term" value="F:metal ion binding"/>
    <property type="evidence" value="ECO:0007669"/>
    <property type="project" value="InterPro"/>
</dbReference>
<evidence type="ECO:0000256" key="8">
    <source>
        <dbReference type="SAM" id="SignalP"/>
    </source>
</evidence>
<dbReference type="Proteomes" id="UP001194746">
    <property type="component" value="Unassembled WGS sequence"/>
</dbReference>
<comment type="similarity">
    <text evidence="3">Belongs to the Cu-Zn superoxide dismutase family.</text>
</comment>
<protein>
    <recommendedName>
        <fullName evidence="4">superoxide dismutase</fullName>
        <ecNumber evidence="4">1.15.1.1</ecNumber>
    </recommendedName>
</protein>
<dbReference type="GO" id="GO:0005576">
    <property type="term" value="C:extracellular region"/>
    <property type="evidence" value="ECO:0007669"/>
    <property type="project" value="UniProtKB-SubCell"/>
</dbReference>
<reference evidence="9" key="1">
    <citation type="journal article" date="2019" name="Beilstein J. Org. Chem.">
        <title>Nanangenines: drimane sesquiterpenoids as the dominant metabolite cohort of a novel Australian fungus, Aspergillus nanangensis.</title>
        <authorList>
            <person name="Lacey H.J."/>
            <person name="Gilchrist C.L.M."/>
            <person name="Crombie A."/>
            <person name="Kalaitzis J.A."/>
            <person name="Vuong D."/>
            <person name="Rutledge P.J."/>
            <person name="Turner P."/>
            <person name="Pitt J.I."/>
            <person name="Lacey E."/>
            <person name="Chooi Y.H."/>
            <person name="Piggott A.M."/>
        </authorList>
    </citation>
    <scope>NUCLEOTIDE SEQUENCE</scope>
    <source>
        <strain evidence="9">MST-FP2251</strain>
    </source>
</reference>
<feature type="chain" id="PRO_5042110503" description="superoxide dismutase" evidence="8">
    <location>
        <begin position="19"/>
        <end position="196"/>
    </location>
</feature>
<dbReference type="SUPFAM" id="SSF49329">
    <property type="entry name" value="Cu,Zn superoxide dismutase-like"/>
    <property type="match status" value="1"/>
</dbReference>
<dbReference type="EC" id="1.15.1.1" evidence="4"/>
<keyword evidence="5" id="KW-0964">Secreted</keyword>
<evidence type="ECO:0000256" key="1">
    <source>
        <dbReference type="ARBA" id="ARBA00004196"/>
    </source>
</evidence>
<dbReference type="EMBL" id="VCAU01000033">
    <property type="protein sequence ID" value="KAF9889710.1"/>
    <property type="molecule type" value="Genomic_DNA"/>
</dbReference>
<keyword evidence="10" id="KW-1185">Reference proteome</keyword>
<dbReference type="InterPro" id="IPR036423">
    <property type="entry name" value="SOD-like_Cu/Zn_dom_sf"/>
</dbReference>
<comment type="subcellular location">
    <subcellularLocation>
        <location evidence="1">Cell envelope</location>
    </subcellularLocation>
    <subcellularLocation>
        <location evidence="2">Secreted</location>
    </subcellularLocation>
</comment>
<dbReference type="AlphaFoldDB" id="A0AAD4CNF0"/>
<keyword evidence="8" id="KW-0732">Signal</keyword>
<evidence type="ECO:0000256" key="2">
    <source>
        <dbReference type="ARBA" id="ARBA00004613"/>
    </source>
</evidence>
<name>A0AAD4CNF0_ASPNN</name>
<dbReference type="Gene3D" id="2.60.40.200">
    <property type="entry name" value="Superoxide dismutase, copper/zinc binding domain"/>
    <property type="match status" value="1"/>
</dbReference>
<feature type="signal peptide" evidence="8">
    <location>
        <begin position="1"/>
        <end position="18"/>
    </location>
</feature>
<dbReference type="FunFam" id="2.60.40.200:FF:000007">
    <property type="entry name" value="Cell surface Cu-only superoxide dismutase 5"/>
    <property type="match status" value="1"/>
</dbReference>
<comment type="caution">
    <text evidence="9">The sequence shown here is derived from an EMBL/GenBank/DDBJ whole genome shotgun (WGS) entry which is preliminary data.</text>
</comment>
<dbReference type="GO" id="GO:0004784">
    <property type="term" value="F:superoxide dismutase activity"/>
    <property type="evidence" value="ECO:0007669"/>
    <property type="project" value="UniProtKB-EC"/>
</dbReference>
<organism evidence="9 10">
    <name type="scientific">Aspergillus nanangensis</name>
    <dbReference type="NCBI Taxonomy" id="2582783"/>
    <lineage>
        <taxon>Eukaryota</taxon>
        <taxon>Fungi</taxon>
        <taxon>Dikarya</taxon>
        <taxon>Ascomycota</taxon>
        <taxon>Pezizomycotina</taxon>
        <taxon>Eurotiomycetes</taxon>
        <taxon>Eurotiomycetidae</taxon>
        <taxon>Eurotiales</taxon>
        <taxon>Aspergillaceae</taxon>
        <taxon>Aspergillus</taxon>
        <taxon>Aspergillus subgen. Circumdati</taxon>
    </lineage>
</organism>
<sequence>MLFKSYLLTLGLCLSATAQTPAPVTDNNIPSVIYQATLLDKDNTTVRGQVTTYGTADKVGVKVHVEFSGVPDGEALSYHIHAKPVPEDGNCYLTAKHLDPYNRTDTPPCDIKHPETCEVGDMSGKHSPVWAPCGQKFKASYTDYFISNVPGDDAFFGDLSVVVHAADGSRLNCGNFVESRSEFGEGVDALLDHFGH</sequence>
<evidence type="ECO:0000256" key="5">
    <source>
        <dbReference type="ARBA" id="ARBA00022525"/>
    </source>
</evidence>
<proteinExistence type="inferred from homology"/>